<reference evidence="2" key="1">
    <citation type="journal article" date="2019" name="Int. J. Syst. Evol. Microbiol.">
        <title>The Global Catalogue of Microorganisms (GCM) 10K type strain sequencing project: providing services to taxonomists for standard genome sequencing and annotation.</title>
        <authorList>
            <consortium name="The Broad Institute Genomics Platform"/>
            <consortium name="The Broad Institute Genome Sequencing Center for Infectious Disease"/>
            <person name="Wu L."/>
            <person name="Ma J."/>
        </authorList>
    </citation>
    <scope>NUCLEOTIDE SEQUENCE [LARGE SCALE GENOMIC DNA]</scope>
    <source>
        <strain evidence="2">CCUG 55491</strain>
    </source>
</reference>
<dbReference type="EMBL" id="JBHTIH010000003">
    <property type="protein sequence ID" value="MFD0738902.1"/>
    <property type="molecule type" value="Genomic_DNA"/>
</dbReference>
<accession>A0ABW2YQW4</accession>
<name>A0ABW2YQW4_9GAMM</name>
<dbReference type="InterPro" id="IPR036390">
    <property type="entry name" value="WH_DNA-bd_sf"/>
</dbReference>
<dbReference type="RefSeq" id="WP_386811928.1">
    <property type="nucleotide sequence ID" value="NZ_JBHTIH010000003.1"/>
</dbReference>
<gene>
    <name evidence="1" type="ORF">ACFQZQ_06365</name>
</gene>
<dbReference type="Proteomes" id="UP001597090">
    <property type="component" value="Unassembled WGS sequence"/>
</dbReference>
<evidence type="ECO:0000313" key="2">
    <source>
        <dbReference type="Proteomes" id="UP001597090"/>
    </source>
</evidence>
<proteinExistence type="predicted"/>
<evidence type="ECO:0000313" key="1">
    <source>
        <dbReference type="EMBL" id="MFD0738902.1"/>
    </source>
</evidence>
<dbReference type="Gene3D" id="1.10.10.10">
    <property type="entry name" value="Winged helix-like DNA-binding domain superfamily/Winged helix DNA-binding domain"/>
    <property type="match status" value="1"/>
</dbReference>
<dbReference type="SUPFAM" id="SSF46785">
    <property type="entry name" value="Winged helix' DNA-binding domain"/>
    <property type="match status" value="1"/>
</dbReference>
<sequence length="220" mass="23342">MSGLRQFGSTQKKLMRELLQAPQGATVETLCAALRITHNAVRQHLTALIGAGAVTHGTARASGGRPQARYLLTPSGRDLFPRNYDLIAAKVLERLYANLGPAQVRTMLLEMGRELGAAAAGVSSAQDDDVASALAAQLDALGYEAQTARHDGELQVEAFNCVFHSLAQAHPEVCQFDLAFMEAASGRPIEHLECLVRGGRACRFRIGSPPGKDGDPPAGA</sequence>
<organism evidence="1 2">
    <name type="scientific">Lysobacter koreensis</name>
    <dbReference type="NCBI Taxonomy" id="266122"/>
    <lineage>
        <taxon>Bacteria</taxon>
        <taxon>Pseudomonadati</taxon>
        <taxon>Pseudomonadota</taxon>
        <taxon>Gammaproteobacteria</taxon>
        <taxon>Lysobacterales</taxon>
        <taxon>Lysobacteraceae</taxon>
        <taxon>Lysobacter</taxon>
    </lineage>
</organism>
<protein>
    <submittedName>
        <fullName evidence="1">Helix-turn-helix transcriptional regulator</fullName>
    </submittedName>
</protein>
<keyword evidence="2" id="KW-1185">Reference proteome</keyword>
<comment type="caution">
    <text evidence="1">The sequence shown here is derived from an EMBL/GenBank/DDBJ whole genome shotgun (WGS) entry which is preliminary data.</text>
</comment>
<dbReference type="InterPro" id="IPR036388">
    <property type="entry name" value="WH-like_DNA-bd_sf"/>
</dbReference>